<feature type="transmembrane region" description="Helical" evidence="7">
    <location>
        <begin position="160"/>
        <end position="178"/>
    </location>
</feature>
<keyword evidence="3 7" id="KW-0812">Transmembrane</keyword>
<keyword evidence="9" id="KW-1185">Reference proteome</keyword>
<keyword evidence="4 7" id="KW-1133">Transmembrane helix</keyword>
<gene>
    <name evidence="8" type="ORF">TeGR_g13882</name>
</gene>
<organism evidence="8 9">
    <name type="scientific">Tetraparma gracilis</name>
    <dbReference type="NCBI Taxonomy" id="2962635"/>
    <lineage>
        <taxon>Eukaryota</taxon>
        <taxon>Sar</taxon>
        <taxon>Stramenopiles</taxon>
        <taxon>Ochrophyta</taxon>
        <taxon>Bolidophyceae</taxon>
        <taxon>Parmales</taxon>
        <taxon>Triparmaceae</taxon>
        <taxon>Tetraparma</taxon>
    </lineage>
</organism>
<feature type="transmembrane region" description="Helical" evidence="7">
    <location>
        <begin position="381"/>
        <end position="401"/>
    </location>
</feature>
<evidence type="ECO:0000256" key="7">
    <source>
        <dbReference type="SAM" id="Phobius"/>
    </source>
</evidence>
<feature type="region of interest" description="Disordered" evidence="6">
    <location>
        <begin position="616"/>
        <end position="636"/>
    </location>
</feature>
<feature type="transmembrane region" description="Helical" evidence="7">
    <location>
        <begin position="230"/>
        <end position="250"/>
    </location>
</feature>
<protein>
    <submittedName>
        <fullName evidence="8">Uncharacterized protein</fullName>
    </submittedName>
</protein>
<accession>A0ABQ6MF16</accession>
<feature type="transmembrane region" description="Helical" evidence="7">
    <location>
        <begin position="198"/>
        <end position="218"/>
    </location>
</feature>
<feature type="transmembrane region" description="Helical" evidence="7">
    <location>
        <begin position="348"/>
        <end position="369"/>
    </location>
</feature>
<evidence type="ECO:0000256" key="2">
    <source>
        <dbReference type="ARBA" id="ARBA00008789"/>
    </source>
</evidence>
<proteinExistence type="inferred from homology"/>
<evidence type="ECO:0000256" key="4">
    <source>
        <dbReference type="ARBA" id="ARBA00022989"/>
    </source>
</evidence>
<comment type="subcellular location">
    <subcellularLocation>
        <location evidence="1">Membrane</location>
        <topology evidence="1">Multi-pass membrane protein</topology>
    </subcellularLocation>
</comment>
<name>A0ABQ6MF16_9STRA</name>
<evidence type="ECO:0000256" key="5">
    <source>
        <dbReference type="ARBA" id="ARBA00023136"/>
    </source>
</evidence>
<dbReference type="InterPro" id="IPR018629">
    <property type="entry name" value="XK-rel"/>
</dbReference>
<feature type="compositionally biased region" description="Gly residues" evidence="6">
    <location>
        <begin position="616"/>
        <end position="628"/>
    </location>
</feature>
<evidence type="ECO:0000256" key="6">
    <source>
        <dbReference type="SAM" id="MobiDB-lite"/>
    </source>
</evidence>
<dbReference type="Pfam" id="PF09815">
    <property type="entry name" value="XK-related"/>
    <property type="match status" value="1"/>
</dbReference>
<sequence length="636" mass="70285">MPGAPQVSLRTTVLEWMSARPSTNTDDPQFLSAFASFLDELQPPKTPSPPPPLLVQDADFEKQRRASFVLGDAKGVVAMMPTSALHSLSLSNLLTPAQTRQLAKSFIECVKISFDIVKDIDTWFDKVMPCASSADDEVLFDNLKGILQQIGKIIRPVMKMARIGVTIKLLISLFLTYFDLVTDGLVTRTFFALGYDGWAIASIAFVGTSIFLQTWITRQQYKKRPLRERALRILVAALGLGPIVEGYQVWTGSTSDDKDLWMPTETMLSSLKALEIAIESIPESVIQMSLLMGMAWEDVTPVQLVSLFSSFLAGAFITTEANLNYDRRNSLSDSGSPLYGWVPSATMPFVRCALGMFSFNTFFFCQYVFTLSMFRSATRSFGAVAALVCVEFAAVLGYLLIKREVPFPAVKHGVTAWALGVVAIFVATLITSTTPMRSFSSPVGMRPEVTAAFVCYRLVANVLISVYSAGRIEAAGSSNDWLTMHTTLGACGTMTVLCVASLWLFFSNMDEDFGKGTFWRPLSGKQYVRQRWEDEEIWENKYKTKDAERWGTIELWHPCYLPHDSICGWLEALADAPPPPWLKEDFGPRIRELFEWRADAELTRRAEAALARLLGGGAGGSGSGGGGSNFSRVVPE</sequence>
<dbReference type="Proteomes" id="UP001165060">
    <property type="component" value="Unassembled WGS sequence"/>
</dbReference>
<feature type="transmembrane region" description="Helical" evidence="7">
    <location>
        <begin position="413"/>
        <end position="430"/>
    </location>
</feature>
<comment type="similarity">
    <text evidence="2">Belongs to the XK family.</text>
</comment>
<evidence type="ECO:0000256" key="3">
    <source>
        <dbReference type="ARBA" id="ARBA00022692"/>
    </source>
</evidence>
<evidence type="ECO:0000256" key="1">
    <source>
        <dbReference type="ARBA" id="ARBA00004141"/>
    </source>
</evidence>
<evidence type="ECO:0000313" key="8">
    <source>
        <dbReference type="EMBL" id="GMI25140.1"/>
    </source>
</evidence>
<evidence type="ECO:0000313" key="9">
    <source>
        <dbReference type="Proteomes" id="UP001165060"/>
    </source>
</evidence>
<feature type="transmembrane region" description="Helical" evidence="7">
    <location>
        <begin position="482"/>
        <end position="506"/>
    </location>
</feature>
<dbReference type="EMBL" id="BRYB01000202">
    <property type="protein sequence ID" value="GMI25140.1"/>
    <property type="molecule type" value="Genomic_DNA"/>
</dbReference>
<comment type="caution">
    <text evidence="8">The sequence shown here is derived from an EMBL/GenBank/DDBJ whole genome shotgun (WGS) entry which is preliminary data.</text>
</comment>
<keyword evidence="5 7" id="KW-0472">Membrane</keyword>
<reference evidence="8 9" key="1">
    <citation type="journal article" date="2023" name="Commun. Biol.">
        <title>Genome analysis of Parmales, the sister group of diatoms, reveals the evolutionary specialization of diatoms from phago-mixotrophs to photoautotrophs.</title>
        <authorList>
            <person name="Ban H."/>
            <person name="Sato S."/>
            <person name="Yoshikawa S."/>
            <person name="Yamada K."/>
            <person name="Nakamura Y."/>
            <person name="Ichinomiya M."/>
            <person name="Sato N."/>
            <person name="Blanc-Mathieu R."/>
            <person name="Endo H."/>
            <person name="Kuwata A."/>
            <person name="Ogata H."/>
        </authorList>
    </citation>
    <scope>NUCLEOTIDE SEQUENCE [LARGE SCALE GENOMIC DNA]</scope>
</reference>